<keyword evidence="3" id="KW-1185">Reference proteome</keyword>
<dbReference type="AlphaFoldDB" id="A0A0D2M1L4"/>
<evidence type="ECO:0000313" key="3">
    <source>
        <dbReference type="Proteomes" id="UP000054270"/>
    </source>
</evidence>
<proteinExistence type="predicted"/>
<protein>
    <submittedName>
        <fullName evidence="2">Uncharacterized protein</fullName>
    </submittedName>
</protein>
<accession>A0A0D2M1L4</accession>
<evidence type="ECO:0000256" key="1">
    <source>
        <dbReference type="SAM" id="SignalP"/>
    </source>
</evidence>
<dbReference type="Proteomes" id="UP000054270">
    <property type="component" value="Unassembled WGS sequence"/>
</dbReference>
<sequence>MCWFSCMLTCARSMLEAVVELARGLTADRSLALFVLSGEDAARIYGYRRSMHSASKTFEVNFLQSIHFQLANVLGSIMKAETVKYREAGRDLGNGNQREAHISRPLLLDWASSQQVGEPLGCIPPPLPLDQQ</sequence>
<dbReference type="EMBL" id="KN817610">
    <property type="protein sequence ID" value="KJA17048.1"/>
    <property type="molecule type" value="Genomic_DNA"/>
</dbReference>
<feature type="signal peptide" evidence="1">
    <location>
        <begin position="1"/>
        <end position="17"/>
    </location>
</feature>
<gene>
    <name evidence="2" type="ORF">HYPSUDRAFT_90937</name>
</gene>
<reference evidence="3" key="1">
    <citation type="submission" date="2014-04" db="EMBL/GenBank/DDBJ databases">
        <title>Evolutionary Origins and Diversification of the Mycorrhizal Mutualists.</title>
        <authorList>
            <consortium name="DOE Joint Genome Institute"/>
            <consortium name="Mycorrhizal Genomics Consortium"/>
            <person name="Kohler A."/>
            <person name="Kuo A."/>
            <person name="Nagy L.G."/>
            <person name="Floudas D."/>
            <person name="Copeland A."/>
            <person name="Barry K.W."/>
            <person name="Cichocki N."/>
            <person name="Veneault-Fourrey C."/>
            <person name="LaButti K."/>
            <person name="Lindquist E.A."/>
            <person name="Lipzen A."/>
            <person name="Lundell T."/>
            <person name="Morin E."/>
            <person name="Murat C."/>
            <person name="Riley R."/>
            <person name="Ohm R."/>
            <person name="Sun H."/>
            <person name="Tunlid A."/>
            <person name="Henrissat B."/>
            <person name="Grigoriev I.V."/>
            <person name="Hibbett D.S."/>
            <person name="Martin F."/>
        </authorList>
    </citation>
    <scope>NUCLEOTIDE SEQUENCE [LARGE SCALE GENOMIC DNA]</scope>
    <source>
        <strain evidence="3">FD-334 SS-4</strain>
    </source>
</reference>
<name>A0A0D2M1L4_HYPSF</name>
<feature type="chain" id="PRO_5002246901" evidence="1">
    <location>
        <begin position="18"/>
        <end position="132"/>
    </location>
</feature>
<organism evidence="2 3">
    <name type="scientific">Hypholoma sublateritium (strain FD-334 SS-4)</name>
    <dbReference type="NCBI Taxonomy" id="945553"/>
    <lineage>
        <taxon>Eukaryota</taxon>
        <taxon>Fungi</taxon>
        <taxon>Dikarya</taxon>
        <taxon>Basidiomycota</taxon>
        <taxon>Agaricomycotina</taxon>
        <taxon>Agaricomycetes</taxon>
        <taxon>Agaricomycetidae</taxon>
        <taxon>Agaricales</taxon>
        <taxon>Agaricineae</taxon>
        <taxon>Strophariaceae</taxon>
        <taxon>Hypholoma</taxon>
    </lineage>
</organism>
<keyword evidence="1" id="KW-0732">Signal</keyword>
<evidence type="ECO:0000313" key="2">
    <source>
        <dbReference type="EMBL" id="KJA17048.1"/>
    </source>
</evidence>